<dbReference type="InParanoid" id="C4R3A9"/>
<evidence type="ECO:0000313" key="5">
    <source>
        <dbReference type="Proteomes" id="UP000000314"/>
    </source>
</evidence>
<dbReference type="EMBL" id="FN392321">
    <property type="protein sequence ID" value="CAY69944.1"/>
    <property type="molecule type" value="Genomic_DNA"/>
</dbReference>
<keyword evidence="5" id="KW-1185">Reference proteome</keyword>
<dbReference type="PANTHER" id="PTHR10366:SF564">
    <property type="entry name" value="STEROL-4-ALPHA-CARBOXYLATE 3-DEHYDROGENASE, DECARBOXYLATING"/>
    <property type="match status" value="1"/>
</dbReference>
<reference evidence="4 5" key="1">
    <citation type="journal article" date="2009" name="Nat. Biotechnol.">
        <title>Genome sequence of the recombinant protein production host Pichia pastoris.</title>
        <authorList>
            <person name="De Schutter K."/>
            <person name="Lin Y.C."/>
            <person name="Tiels P."/>
            <person name="Van Hecke A."/>
            <person name="Glinka S."/>
            <person name="Weber-Lehmann J."/>
            <person name="Rouze P."/>
            <person name="Van de Peer Y."/>
            <person name="Callewaert N."/>
        </authorList>
    </citation>
    <scope>NUCLEOTIDE SEQUENCE [LARGE SCALE GENOMIC DNA]</scope>
    <source>
        <strain evidence="5">GS115 / ATCC 20864</strain>
    </source>
</reference>
<dbReference type="GO" id="GO:0016616">
    <property type="term" value="F:oxidoreductase activity, acting on the CH-OH group of donors, NAD or NADP as acceptor"/>
    <property type="evidence" value="ECO:0007669"/>
    <property type="project" value="TreeGrafter"/>
</dbReference>
<keyword evidence="1" id="KW-0560">Oxidoreductase</keyword>
<dbReference type="SMR" id="C4R3A9"/>
<protein>
    <submittedName>
        <fullName evidence="4">Dihydrokaempferol 4-reductase</fullName>
    </submittedName>
</protein>
<sequence>MLPKVLVTGATGFIGLHITGELLSRGYAVIGTVRTHKEGDQMLKDFARAFPSTLDGQLLYVVIPDISASGSFDDVFRSNSDVTYAIHTACPTPPVGEGSLEETMLLPTVEGTLNLLRAIKRYANDSVKNVIYTSSLSACWNLDKVEDKSLVIDESTWNSYEWEDINDDNRYLAYSVAKKKAEKAAWDFLENEKPFFKLTTIVPPFVFGPQRFDWKAKENVLSGSAEIILSLLSSGSTLQDLHDAPISLAVDVRDLAVYHVLPLTNPTLEQKRLLTIAGKFSGQRVLNVINENFTELKGKVLLGDPDNVLQLEGLKAPEYNNKETLALGHLGLISVDRSIADTVAQILRVNTIQ</sequence>
<name>C4R3A9_KOMPG</name>
<evidence type="ECO:0000256" key="2">
    <source>
        <dbReference type="ARBA" id="ARBA00023445"/>
    </source>
</evidence>
<dbReference type="GeneID" id="8200178"/>
<dbReference type="KEGG" id="ppa:PAS_chr3_0014"/>
<organism evidence="4 5">
    <name type="scientific">Komagataella phaffii (strain GS115 / ATCC 20864)</name>
    <name type="common">Yeast</name>
    <name type="synonym">Pichia pastoris</name>
    <dbReference type="NCBI Taxonomy" id="644223"/>
    <lineage>
        <taxon>Eukaryota</taxon>
        <taxon>Fungi</taxon>
        <taxon>Dikarya</taxon>
        <taxon>Ascomycota</taxon>
        <taxon>Saccharomycotina</taxon>
        <taxon>Pichiomycetes</taxon>
        <taxon>Pichiales</taxon>
        <taxon>Pichiaceae</taxon>
        <taxon>Komagataella</taxon>
    </lineage>
</organism>
<dbReference type="OMA" id="LEIPWIS"/>
<dbReference type="InterPro" id="IPR036291">
    <property type="entry name" value="NAD(P)-bd_dom_sf"/>
</dbReference>
<comment type="similarity">
    <text evidence="2">Belongs to the NAD(P)-dependent epimerase/dehydratase family. Dihydroflavonol-4-reductase subfamily.</text>
</comment>
<dbReference type="SUPFAM" id="SSF51735">
    <property type="entry name" value="NAD(P)-binding Rossmann-fold domains"/>
    <property type="match status" value="1"/>
</dbReference>
<dbReference type="Proteomes" id="UP000000314">
    <property type="component" value="Chromosome 3"/>
</dbReference>
<dbReference type="HOGENOM" id="CLU_007383_9_2_1"/>
<evidence type="ECO:0000313" key="4">
    <source>
        <dbReference type="EMBL" id="CAY69944.1"/>
    </source>
</evidence>
<dbReference type="Gene3D" id="3.40.50.720">
    <property type="entry name" value="NAD(P)-binding Rossmann-like Domain"/>
    <property type="match status" value="1"/>
</dbReference>
<dbReference type="AlphaFoldDB" id="C4R3A9"/>
<proteinExistence type="inferred from homology"/>
<accession>C4R3A9</accession>
<evidence type="ECO:0000259" key="3">
    <source>
        <dbReference type="Pfam" id="PF01370"/>
    </source>
</evidence>
<dbReference type="STRING" id="644223.C4R3A9"/>
<dbReference type="OrthoDB" id="2735536at2759"/>
<dbReference type="InterPro" id="IPR050425">
    <property type="entry name" value="NAD(P)_dehydrat-like"/>
</dbReference>
<gene>
    <name evidence="4" type="ordered locus">PAS_chr3_0014</name>
</gene>
<evidence type="ECO:0000256" key="1">
    <source>
        <dbReference type="ARBA" id="ARBA00023002"/>
    </source>
</evidence>
<dbReference type="InterPro" id="IPR001509">
    <property type="entry name" value="Epimerase_deHydtase"/>
</dbReference>
<feature type="domain" description="NAD-dependent epimerase/dehydratase" evidence="3">
    <location>
        <begin position="5"/>
        <end position="223"/>
    </location>
</feature>
<dbReference type="RefSeq" id="XP_002492224.1">
    <property type="nucleotide sequence ID" value="XM_002492179.1"/>
</dbReference>
<dbReference type="Pfam" id="PF01370">
    <property type="entry name" value="Epimerase"/>
    <property type="match status" value="1"/>
</dbReference>
<dbReference type="FunCoup" id="C4R3A9">
    <property type="interactions" value="253"/>
</dbReference>
<dbReference type="PANTHER" id="PTHR10366">
    <property type="entry name" value="NAD DEPENDENT EPIMERASE/DEHYDRATASE"/>
    <property type="match status" value="1"/>
</dbReference>
<dbReference type="eggNOG" id="KOG1502">
    <property type="taxonomic scope" value="Eukaryota"/>
</dbReference>